<dbReference type="Proteomes" id="UP000053593">
    <property type="component" value="Unassembled WGS sequence"/>
</dbReference>
<evidence type="ECO:0000313" key="1">
    <source>
        <dbReference type="EMBL" id="KIK58464.1"/>
    </source>
</evidence>
<dbReference type="EMBL" id="KN834785">
    <property type="protein sequence ID" value="KIK58464.1"/>
    <property type="molecule type" value="Genomic_DNA"/>
</dbReference>
<protein>
    <submittedName>
        <fullName evidence="1">Uncharacterized protein</fullName>
    </submittedName>
</protein>
<dbReference type="AlphaFoldDB" id="A0A0D0C7M8"/>
<dbReference type="HOGENOM" id="CLU_1304991_0_0_1"/>
<name>A0A0D0C7M8_9AGAR</name>
<reference evidence="1 2" key="1">
    <citation type="submission" date="2014-04" db="EMBL/GenBank/DDBJ databases">
        <title>Evolutionary Origins and Diversification of the Mycorrhizal Mutualists.</title>
        <authorList>
            <consortium name="DOE Joint Genome Institute"/>
            <consortium name="Mycorrhizal Genomics Consortium"/>
            <person name="Kohler A."/>
            <person name="Kuo A."/>
            <person name="Nagy L.G."/>
            <person name="Floudas D."/>
            <person name="Copeland A."/>
            <person name="Barry K.W."/>
            <person name="Cichocki N."/>
            <person name="Veneault-Fourrey C."/>
            <person name="LaButti K."/>
            <person name="Lindquist E.A."/>
            <person name="Lipzen A."/>
            <person name="Lundell T."/>
            <person name="Morin E."/>
            <person name="Murat C."/>
            <person name="Riley R."/>
            <person name="Ohm R."/>
            <person name="Sun H."/>
            <person name="Tunlid A."/>
            <person name="Henrissat B."/>
            <person name="Grigoriev I.V."/>
            <person name="Hibbett D.S."/>
            <person name="Martin F."/>
        </authorList>
    </citation>
    <scope>NUCLEOTIDE SEQUENCE [LARGE SCALE GENOMIC DNA]</scope>
    <source>
        <strain evidence="1 2">FD-317 M1</strain>
    </source>
</reference>
<accession>A0A0D0C7M8</accession>
<gene>
    <name evidence="1" type="ORF">GYMLUDRAFT_246155</name>
</gene>
<sequence length="211" mass="22353">MGGWVPVEKEKVGSVLTHHSRMHLGGLTPLSLLLPMTAFPSRPPSSSSAAGGRCGRAHVHMLCGGGVGKKGAGMGPIAKKDATFSFFDNVDNASLGLSTYTSLLSPSLGDTSVSGTFSWWGIHGQGILSSGVSFSGARFIFVTHRYLFRSFNSNSYNNADTSSNTFPATARRGITPAAPVSFLDFTPAFPTLLPYWAPVQEAEVQVVLNRD</sequence>
<keyword evidence="2" id="KW-1185">Reference proteome</keyword>
<evidence type="ECO:0000313" key="2">
    <source>
        <dbReference type="Proteomes" id="UP000053593"/>
    </source>
</evidence>
<proteinExistence type="predicted"/>
<organism evidence="1 2">
    <name type="scientific">Collybiopsis luxurians FD-317 M1</name>
    <dbReference type="NCBI Taxonomy" id="944289"/>
    <lineage>
        <taxon>Eukaryota</taxon>
        <taxon>Fungi</taxon>
        <taxon>Dikarya</taxon>
        <taxon>Basidiomycota</taxon>
        <taxon>Agaricomycotina</taxon>
        <taxon>Agaricomycetes</taxon>
        <taxon>Agaricomycetidae</taxon>
        <taxon>Agaricales</taxon>
        <taxon>Marasmiineae</taxon>
        <taxon>Omphalotaceae</taxon>
        <taxon>Collybiopsis</taxon>
        <taxon>Collybiopsis luxurians</taxon>
    </lineage>
</organism>